<dbReference type="OrthoDB" id="737278at2759"/>
<reference evidence="14 15" key="1">
    <citation type="submission" date="2017-07" db="EMBL/GenBank/DDBJ databases">
        <title>An improved, manually edited Actinidia chinensis var. chinensis (kiwifruit) genome highlights the challenges associated with draft genomes and gene prediction in plants.</title>
        <authorList>
            <person name="Pilkington S."/>
            <person name="Crowhurst R."/>
            <person name="Hilario E."/>
            <person name="Nardozza S."/>
            <person name="Fraser L."/>
            <person name="Peng Y."/>
            <person name="Gunaseelan K."/>
            <person name="Simpson R."/>
            <person name="Tahir J."/>
            <person name="Deroles S."/>
            <person name="Templeton K."/>
            <person name="Luo Z."/>
            <person name="Davy M."/>
            <person name="Cheng C."/>
            <person name="Mcneilage M."/>
            <person name="Scaglione D."/>
            <person name="Liu Y."/>
            <person name="Zhang Q."/>
            <person name="Datson P."/>
            <person name="De Silva N."/>
            <person name="Gardiner S."/>
            <person name="Bassett H."/>
            <person name="Chagne D."/>
            <person name="Mccallum J."/>
            <person name="Dzierzon H."/>
            <person name="Deng C."/>
            <person name="Wang Y.-Y."/>
            <person name="Barron N."/>
            <person name="Manako K."/>
            <person name="Bowen J."/>
            <person name="Foster T."/>
            <person name="Erridge Z."/>
            <person name="Tiffin H."/>
            <person name="Waite C."/>
            <person name="Davies K."/>
            <person name="Grierson E."/>
            <person name="Laing W."/>
            <person name="Kirk R."/>
            <person name="Chen X."/>
            <person name="Wood M."/>
            <person name="Montefiori M."/>
            <person name="Brummell D."/>
            <person name="Schwinn K."/>
            <person name="Catanach A."/>
            <person name="Fullerton C."/>
            <person name="Li D."/>
            <person name="Meiyalaghan S."/>
            <person name="Nieuwenhuizen N."/>
            <person name="Read N."/>
            <person name="Prakash R."/>
            <person name="Hunter D."/>
            <person name="Zhang H."/>
            <person name="Mckenzie M."/>
            <person name="Knabel M."/>
            <person name="Harris A."/>
            <person name="Allan A."/>
            <person name="Chen A."/>
            <person name="Janssen B."/>
            <person name="Plunkett B."/>
            <person name="Dwamena C."/>
            <person name="Voogd C."/>
            <person name="Leif D."/>
            <person name="Lafferty D."/>
            <person name="Souleyre E."/>
            <person name="Varkonyi-Gasic E."/>
            <person name="Gambi F."/>
            <person name="Hanley J."/>
            <person name="Yao J.-L."/>
            <person name="Cheung J."/>
            <person name="David K."/>
            <person name="Warren B."/>
            <person name="Marsh K."/>
            <person name="Snowden K."/>
            <person name="Lin-Wang K."/>
            <person name="Brian L."/>
            <person name="Martinez-Sanchez M."/>
            <person name="Wang M."/>
            <person name="Ileperuma N."/>
            <person name="Macnee N."/>
            <person name="Campin R."/>
            <person name="Mcatee P."/>
            <person name="Drummond R."/>
            <person name="Espley R."/>
            <person name="Ireland H."/>
            <person name="Wu R."/>
            <person name="Atkinson R."/>
            <person name="Karunairetnam S."/>
            <person name="Bulley S."/>
            <person name="Chunkath S."/>
            <person name="Hanley Z."/>
            <person name="Storey R."/>
            <person name="Thrimawithana A."/>
            <person name="Thomson S."/>
            <person name="David C."/>
            <person name="Testolin R."/>
        </authorList>
    </citation>
    <scope>NUCLEOTIDE SEQUENCE [LARGE SCALE GENOMIC DNA]</scope>
    <source>
        <strain evidence="15">cv. Red5</strain>
        <tissue evidence="14">Young leaf</tissue>
    </source>
</reference>
<dbReference type="InParanoid" id="A0A2R6Q9D4"/>
<evidence type="ECO:0000256" key="3">
    <source>
        <dbReference type="ARBA" id="ARBA00022692"/>
    </source>
</evidence>
<dbReference type="AlphaFoldDB" id="A0A2R6Q9D4"/>
<evidence type="ECO:0000313" key="15">
    <source>
        <dbReference type="Proteomes" id="UP000241394"/>
    </source>
</evidence>
<dbReference type="GO" id="GO:0005634">
    <property type="term" value="C:nucleus"/>
    <property type="evidence" value="ECO:0007669"/>
    <property type="project" value="UniProtKB-SubCell"/>
</dbReference>
<dbReference type="PROSITE" id="PS51005">
    <property type="entry name" value="NAC"/>
    <property type="match status" value="1"/>
</dbReference>
<keyword evidence="10" id="KW-0539">Nucleus</keyword>
<comment type="caution">
    <text evidence="14">The sequence shown here is derived from an EMBL/GenBank/DDBJ whole genome shotgun (WGS) entry which is preliminary data.</text>
</comment>
<proteinExistence type="predicted"/>
<evidence type="ECO:0000256" key="6">
    <source>
        <dbReference type="ARBA" id="ARBA00023125"/>
    </source>
</evidence>
<evidence type="ECO:0000256" key="12">
    <source>
        <dbReference type="SAM" id="Phobius"/>
    </source>
</evidence>
<evidence type="ECO:0000256" key="1">
    <source>
        <dbReference type="ARBA" id="ARBA00004123"/>
    </source>
</evidence>
<feature type="compositionally biased region" description="Acidic residues" evidence="11">
    <location>
        <begin position="173"/>
        <end position="183"/>
    </location>
</feature>
<sequence length="539" mass="60132">MAVLPLKSLPVGYRFRPTDKELINHYLRSKINGDDDAVRVIREVDVCKQEPWDLPAMSLIETNDDEWFFFCPKDRKYQNGQRLNRATIHGYWKATGKDRTIRSVRGTTVIGMKKTLVFYKGRAPKGTRTNWVIHEYRATTKDLDGTKPGQGSFVLCKLIRKHDEKVEEKQEENTEASNCDEVEQTVSSPGTAEKLSPTGESCVAETSDTPLPSEWPNSFIADDGGYKSIPDSEPEEMWEHIYPNLQAPDGDGKIFSPVHVQMMELASSYGFHYPFANDMWNEDEVVQFPYGTNESVSYQNLAVEIVEPNYLNIMDNFDKETGSCSDSDADVAQAQITEMEAPALAVSSASNQSYDLFNSPEEIISNNNNVDNADSSGSGIRIRTRQLDNQPSADNSWLQGNAPRRIRLQMNIQCGSVHCGSFREFSCEEENPVAKPFVAKAEEAEDVDVATVGASESIDETQDLSLSKFSNDTEVAQEPSLKMESTSYSPSGGDKEFPFADLKAASAWSWISSYIHMLGGLVVVGLSVLFVGIYMVEMH</sequence>
<protein>
    <submittedName>
        <fullName evidence="14">NAC domain-containing protein</fullName>
    </submittedName>
</protein>
<reference evidence="15" key="2">
    <citation type="journal article" date="2018" name="BMC Genomics">
        <title>A manually annotated Actinidia chinensis var. chinensis (kiwifruit) genome highlights the challenges associated with draft genomes and gene prediction in plants.</title>
        <authorList>
            <person name="Pilkington S.M."/>
            <person name="Crowhurst R."/>
            <person name="Hilario E."/>
            <person name="Nardozza S."/>
            <person name="Fraser L."/>
            <person name="Peng Y."/>
            <person name="Gunaseelan K."/>
            <person name="Simpson R."/>
            <person name="Tahir J."/>
            <person name="Deroles S.C."/>
            <person name="Templeton K."/>
            <person name="Luo Z."/>
            <person name="Davy M."/>
            <person name="Cheng C."/>
            <person name="McNeilage M."/>
            <person name="Scaglione D."/>
            <person name="Liu Y."/>
            <person name="Zhang Q."/>
            <person name="Datson P."/>
            <person name="De Silva N."/>
            <person name="Gardiner S.E."/>
            <person name="Bassett H."/>
            <person name="Chagne D."/>
            <person name="McCallum J."/>
            <person name="Dzierzon H."/>
            <person name="Deng C."/>
            <person name="Wang Y.Y."/>
            <person name="Barron L."/>
            <person name="Manako K."/>
            <person name="Bowen J."/>
            <person name="Foster T.M."/>
            <person name="Erridge Z.A."/>
            <person name="Tiffin H."/>
            <person name="Waite C.N."/>
            <person name="Davies K.M."/>
            <person name="Grierson E.P."/>
            <person name="Laing W.A."/>
            <person name="Kirk R."/>
            <person name="Chen X."/>
            <person name="Wood M."/>
            <person name="Montefiori M."/>
            <person name="Brummell D.A."/>
            <person name="Schwinn K.E."/>
            <person name="Catanach A."/>
            <person name="Fullerton C."/>
            <person name="Li D."/>
            <person name="Meiyalaghan S."/>
            <person name="Nieuwenhuizen N."/>
            <person name="Read N."/>
            <person name="Prakash R."/>
            <person name="Hunter D."/>
            <person name="Zhang H."/>
            <person name="McKenzie M."/>
            <person name="Knabel M."/>
            <person name="Harris A."/>
            <person name="Allan A.C."/>
            <person name="Gleave A."/>
            <person name="Chen A."/>
            <person name="Janssen B.J."/>
            <person name="Plunkett B."/>
            <person name="Ampomah-Dwamena C."/>
            <person name="Voogd C."/>
            <person name="Leif D."/>
            <person name="Lafferty D."/>
            <person name="Souleyre E.J.F."/>
            <person name="Varkonyi-Gasic E."/>
            <person name="Gambi F."/>
            <person name="Hanley J."/>
            <person name="Yao J.L."/>
            <person name="Cheung J."/>
            <person name="David K.M."/>
            <person name="Warren B."/>
            <person name="Marsh K."/>
            <person name="Snowden K.C."/>
            <person name="Lin-Wang K."/>
            <person name="Brian L."/>
            <person name="Martinez-Sanchez M."/>
            <person name="Wang M."/>
            <person name="Ileperuma N."/>
            <person name="Macnee N."/>
            <person name="Campin R."/>
            <person name="McAtee P."/>
            <person name="Drummond R.S.M."/>
            <person name="Espley R.V."/>
            <person name="Ireland H.S."/>
            <person name="Wu R."/>
            <person name="Atkinson R.G."/>
            <person name="Karunairetnam S."/>
            <person name="Bulley S."/>
            <person name="Chunkath S."/>
            <person name="Hanley Z."/>
            <person name="Storey R."/>
            <person name="Thrimawithana A.H."/>
            <person name="Thomson S."/>
            <person name="David C."/>
            <person name="Testolin R."/>
            <person name="Huang H."/>
            <person name="Hellens R.P."/>
            <person name="Schaffer R.J."/>
        </authorList>
    </citation>
    <scope>NUCLEOTIDE SEQUENCE [LARGE SCALE GENOMIC DNA]</scope>
    <source>
        <strain evidence="15">cv. Red5</strain>
    </source>
</reference>
<comment type="subcellular location">
    <subcellularLocation>
        <location evidence="2">Membrane</location>
        <topology evidence="2">Single-pass membrane protein</topology>
    </subcellularLocation>
    <subcellularLocation>
        <location evidence="1">Nucleus</location>
    </subcellularLocation>
</comment>
<dbReference type="FunCoup" id="A0A2R6Q9D4">
    <property type="interactions" value="2327"/>
</dbReference>
<keyword evidence="3 12" id="KW-0812">Transmembrane</keyword>
<feature type="region of interest" description="Disordered" evidence="11">
    <location>
        <begin position="167"/>
        <end position="223"/>
    </location>
</feature>
<keyword evidence="8" id="KW-0010">Activator</keyword>
<evidence type="ECO:0000256" key="8">
    <source>
        <dbReference type="ARBA" id="ARBA00023159"/>
    </source>
</evidence>
<dbReference type="GO" id="GO:0016020">
    <property type="term" value="C:membrane"/>
    <property type="evidence" value="ECO:0007669"/>
    <property type="project" value="UniProtKB-SubCell"/>
</dbReference>
<name>A0A2R6Q9D4_ACTCC</name>
<dbReference type="GO" id="GO:0006355">
    <property type="term" value="P:regulation of DNA-templated transcription"/>
    <property type="evidence" value="ECO:0007669"/>
    <property type="project" value="InterPro"/>
</dbReference>
<dbReference type="FunFam" id="2.170.150.80:FF:000002">
    <property type="entry name" value="Nac domain-containing protein 86"/>
    <property type="match status" value="1"/>
</dbReference>
<evidence type="ECO:0000256" key="2">
    <source>
        <dbReference type="ARBA" id="ARBA00004167"/>
    </source>
</evidence>
<evidence type="ECO:0000256" key="5">
    <source>
        <dbReference type="ARBA" id="ARBA00023015"/>
    </source>
</evidence>
<gene>
    <name evidence="14" type="ORF">CEY00_Acc20367</name>
</gene>
<keyword evidence="15" id="KW-1185">Reference proteome</keyword>
<keyword evidence="6" id="KW-0238">DNA-binding</keyword>
<evidence type="ECO:0000256" key="9">
    <source>
        <dbReference type="ARBA" id="ARBA00023163"/>
    </source>
</evidence>
<dbReference type="SUPFAM" id="SSF101941">
    <property type="entry name" value="NAC domain"/>
    <property type="match status" value="1"/>
</dbReference>
<keyword evidence="4 12" id="KW-1133">Transmembrane helix</keyword>
<evidence type="ECO:0000313" key="14">
    <source>
        <dbReference type="EMBL" id="PSS04513.1"/>
    </source>
</evidence>
<feature type="domain" description="NAC" evidence="13">
    <location>
        <begin position="9"/>
        <end position="161"/>
    </location>
</feature>
<dbReference type="InterPro" id="IPR003441">
    <property type="entry name" value="NAC-dom"/>
</dbReference>
<dbReference type="EMBL" id="NKQK01000018">
    <property type="protein sequence ID" value="PSS04513.1"/>
    <property type="molecule type" value="Genomic_DNA"/>
</dbReference>
<evidence type="ECO:0000259" key="13">
    <source>
        <dbReference type="PROSITE" id="PS51005"/>
    </source>
</evidence>
<dbReference type="PANTHER" id="PTHR31744">
    <property type="entry name" value="PROTEIN CUP-SHAPED COTYLEDON 2-RELATED"/>
    <property type="match status" value="1"/>
</dbReference>
<dbReference type="Pfam" id="PF02365">
    <property type="entry name" value="NAM"/>
    <property type="match status" value="1"/>
</dbReference>
<keyword evidence="9" id="KW-0804">Transcription</keyword>
<dbReference type="PANTHER" id="PTHR31744:SF216">
    <property type="entry name" value="NAC TRANSCRIPTION FACTOR"/>
    <property type="match status" value="1"/>
</dbReference>
<keyword evidence="5" id="KW-0805">Transcription regulation</keyword>
<evidence type="ECO:0000256" key="10">
    <source>
        <dbReference type="ARBA" id="ARBA00023242"/>
    </source>
</evidence>
<evidence type="ECO:0000256" key="11">
    <source>
        <dbReference type="SAM" id="MobiDB-lite"/>
    </source>
</evidence>
<dbReference type="STRING" id="1590841.A0A2R6Q9D4"/>
<dbReference type="OMA" id="IPICMQD"/>
<dbReference type="GO" id="GO:0000976">
    <property type="term" value="F:transcription cis-regulatory region binding"/>
    <property type="evidence" value="ECO:0007669"/>
    <property type="project" value="UniProtKB-ARBA"/>
</dbReference>
<keyword evidence="7 12" id="KW-0472">Membrane</keyword>
<dbReference type="Gramene" id="PSS04513">
    <property type="protein sequence ID" value="PSS04513"/>
    <property type="gene ID" value="CEY00_Acc20367"/>
</dbReference>
<organism evidence="14 15">
    <name type="scientific">Actinidia chinensis var. chinensis</name>
    <name type="common">Chinese soft-hair kiwi</name>
    <dbReference type="NCBI Taxonomy" id="1590841"/>
    <lineage>
        <taxon>Eukaryota</taxon>
        <taxon>Viridiplantae</taxon>
        <taxon>Streptophyta</taxon>
        <taxon>Embryophyta</taxon>
        <taxon>Tracheophyta</taxon>
        <taxon>Spermatophyta</taxon>
        <taxon>Magnoliopsida</taxon>
        <taxon>eudicotyledons</taxon>
        <taxon>Gunneridae</taxon>
        <taxon>Pentapetalae</taxon>
        <taxon>asterids</taxon>
        <taxon>Ericales</taxon>
        <taxon>Actinidiaceae</taxon>
        <taxon>Actinidia</taxon>
    </lineage>
</organism>
<evidence type="ECO:0000256" key="7">
    <source>
        <dbReference type="ARBA" id="ARBA00023136"/>
    </source>
</evidence>
<feature type="transmembrane region" description="Helical" evidence="12">
    <location>
        <begin position="514"/>
        <end position="536"/>
    </location>
</feature>
<evidence type="ECO:0000256" key="4">
    <source>
        <dbReference type="ARBA" id="ARBA00022989"/>
    </source>
</evidence>
<accession>A0A2R6Q9D4</accession>
<dbReference type="Gene3D" id="2.170.150.80">
    <property type="entry name" value="NAC domain"/>
    <property type="match status" value="1"/>
</dbReference>
<dbReference type="InterPro" id="IPR036093">
    <property type="entry name" value="NAC_dom_sf"/>
</dbReference>
<dbReference type="Proteomes" id="UP000241394">
    <property type="component" value="Chromosome LG18"/>
</dbReference>